<dbReference type="Proteomes" id="UP000579406">
    <property type="component" value="Unassembled WGS sequence"/>
</dbReference>
<feature type="coiled-coil region" evidence="2">
    <location>
        <begin position="775"/>
        <end position="823"/>
    </location>
</feature>
<protein>
    <submittedName>
        <fullName evidence="4">CFA58 protein</fullName>
    </submittedName>
</protein>
<reference evidence="4 5" key="1">
    <citation type="submission" date="2019-09" db="EMBL/GenBank/DDBJ databases">
        <title>Bird 10,000 Genomes (B10K) Project - Family phase.</title>
        <authorList>
            <person name="Zhang G."/>
        </authorList>
    </citation>
    <scope>NUCLEOTIDE SEQUENCE [LARGE SCALE GENOMIC DNA]</scope>
    <source>
        <strain evidence="4">B10K-DU-001-61</strain>
        <tissue evidence="4">Muscle</tissue>
    </source>
</reference>
<feature type="coiled-coil region" evidence="2">
    <location>
        <begin position="636"/>
        <end position="694"/>
    </location>
</feature>
<dbReference type="OrthoDB" id="264785at2759"/>
<evidence type="ECO:0000256" key="2">
    <source>
        <dbReference type="SAM" id="Coils"/>
    </source>
</evidence>
<evidence type="ECO:0000256" key="1">
    <source>
        <dbReference type="ARBA" id="ARBA00023054"/>
    </source>
</evidence>
<organism evidence="4 5">
    <name type="scientific">Chloroceryle aenea</name>
    <name type="common">American pygmy kingfisher</name>
    <dbReference type="NCBI Taxonomy" id="176938"/>
    <lineage>
        <taxon>Eukaryota</taxon>
        <taxon>Metazoa</taxon>
        <taxon>Chordata</taxon>
        <taxon>Craniata</taxon>
        <taxon>Vertebrata</taxon>
        <taxon>Euteleostomi</taxon>
        <taxon>Archelosauria</taxon>
        <taxon>Archosauria</taxon>
        <taxon>Dinosauria</taxon>
        <taxon>Saurischia</taxon>
        <taxon>Theropoda</taxon>
        <taxon>Coelurosauria</taxon>
        <taxon>Aves</taxon>
        <taxon>Neognathae</taxon>
        <taxon>Neoaves</taxon>
        <taxon>Telluraves</taxon>
        <taxon>Coraciimorphae</taxon>
        <taxon>Coraciiformes</taxon>
        <taxon>Cerylidae</taxon>
        <taxon>Chloroceryle</taxon>
    </lineage>
</organism>
<evidence type="ECO:0000259" key="3">
    <source>
        <dbReference type="Pfam" id="PF21771"/>
    </source>
</evidence>
<accession>A0A7K9UHV8</accession>
<dbReference type="EMBL" id="VWZY01012835">
    <property type="protein sequence ID" value="NXI60030.1"/>
    <property type="molecule type" value="Genomic_DNA"/>
</dbReference>
<feature type="non-terminal residue" evidence="4">
    <location>
        <position position="1"/>
    </location>
</feature>
<evidence type="ECO:0000313" key="5">
    <source>
        <dbReference type="Proteomes" id="UP000579406"/>
    </source>
</evidence>
<feature type="non-terminal residue" evidence="4">
    <location>
        <position position="828"/>
    </location>
</feature>
<feature type="coiled-coil region" evidence="2">
    <location>
        <begin position="489"/>
        <end position="586"/>
    </location>
</feature>
<dbReference type="PANTHER" id="PTHR32083:SF31">
    <property type="entry name" value="CILIA- AND FLAGELLA-ASSOCIATED PROTEIN 58"/>
    <property type="match status" value="1"/>
</dbReference>
<dbReference type="GO" id="GO:0005856">
    <property type="term" value="C:cytoskeleton"/>
    <property type="evidence" value="ECO:0007669"/>
    <property type="project" value="TreeGrafter"/>
</dbReference>
<keyword evidence="5" id="KW-1185">Reference proteome</keyword>
<gene>
    <name evidence="4" type="primary">Cfap58</name>
    <name evidence="4" type="ORF">CHLAEN_R00837</name>
</gene>
<dbReference type="AlphaFoldDB" id="A0A7K9UHV8"/>
<name>A0A7K9UHV8_9AVES</name>
<dbReference type="Pfam" id="PF21771">
    <property type="entry name" value="CFAP58_CC"/>
    <property type="match status" value="1"/>
</dbReference>
<feature type="coiled-coil region" evidence="2">
    <location>
        <begin position="97"/>
        <end position="432"/>
    </location>
</feature>
<comment type="caution">
    <text evidence="4">The sequence shown here is derived from an EMBL/GenBank/DDBJ whole genome shotgun (WGS) entry which is preliminary data.</text>
</comment>
<keyword evidence="1 2" id="KW-0175">Coiled coil</keyword>
<evidence type="ECO:0000313" key="4">
    <source>
        <dbReference type="EMBL" id="NXI60030.1"/>
    </source>
</evidence>
<dbReference type="PANTHER" id="PTHR32083">
    <property type="entry name" value="CILIA AND FLAGELLA-ASSOCIATED PROTEIN 58-RELATED"/>
    <property type="match status" value="1"/>
</dbReference>
<sequence length="828" mass="98190">YLEESAFEVLEKDFQEVINLLKGDKTLEKFRIEYEKLHAVMKKSHENEKRLMEKCRALNAELLVNSSKVAAFTHLSRDDQGTISSMRMELEKAWKMVDIAYEREQKAKETIKSLQKEIASLNNAVEQASGLSQGQDYNIEDLLKLKEDVTKERNELLSEVVKLRQSLSQATEQQQDAERAKNEADQSILQLQQEIQLHENEASREAQKKEKIEKELKNLLAEMDDKQAEIKNLQQHIQRNKEEQLKMEQHLKEQKILNERVGKELEQFQMRNNKLIQESEQHSVMFEEVMQDIQQKTAELKAREDEVNQLRLEISKLNKVRDVLQNKLHVAEEQKVDAGHERNTLKNQISGLERELEAAKKQAEIDKKAIDELVRERDMLSKNLVKATSATQKQINLVKLHEQSKKNLEQEIQNYKNEAQKQRKIIYQLEKERDGFINETNDLKQKVIQHLKDIEIREIQICDYEKKIEESAIKLKQQQQHCETVRTERNLYSKNLIEAKDEVAEMKKKLKNVTHQADQLKEEITDKEEALEKAHLEHQQIEKEKESFKAELLKMKKQALETKHFIENQEAEERKLLKIIAEADAERLKQKKEFDQVIHERDILGSQLVRRNDEVALLYEKIKIQQSILNKGENQYRQRMEDIRLLKLEIKKLRREKGILGKSVAKVEELRQEVHHMQKELLREQTRCKVLEEELENPLNVHRWRKLEVIDPSTYELIQKIQRLQKQLISKTGEVIEKELLLQEKEKLYVELKYVLARQPGPEAAEQLQLYRHTLREKTKQLKVLSSELNMYESQSQEYKYEIERLANELLNVKKKYLAQKRKEQQAK</sequence>
<dbReference type="InterPro" id="IPR049270">
    <property type="entry name" value="CFAP58_CC"/>
</dbReference>
<proteinExistence type="predicted"/>
<feature type="domain" description="Cilia- and flagella-associated protein 58 central coiled coil" evidence="3">
    <location>
        <begin position="357"/>
        <end position="661"/>
    </location>
</feature>